<dbReference type="Pfam" id="PF12311">
    <property type="entry name" value="DUF3632"/>
    <property type="match status" value="1"/>
</dbReference>
<evidence type="ECO:0000313" key="1">
    <source>
        <dbReference type="EMBL" id="PTB47999.1"/>
    </source>
</evidence>
<dbReference type="AlphaFoldDB" id="A0A2T3ZT69"/>
<sequence length="346" mass="39903">MQVRDRPAADDYIGRQLWLAEDDRMSIEEAIQKNDFDGLEGFADSKISFINESYSREGKSVEELKYQLRCLWYVYYQAGKNISHTSPEQDTWVLHIVRLHGQGNLTRRAQSSHNGDEFEIATTSAGIIWEDLPFFTADMTDFWVNDCATMSTDQRVDFSCFLAKLASTGVDDNLCGIALLVFKDTFETVRPLGSFNDQSDEDPHRYLRDLTIAALFPAAQTWLLVAHNKIIQLSDKLLNSFDTVRQDETTFTKSELGRRSSAAFSPWRWMYWLKRMEDIKEEAKRAREDTLATSVLGTMEQLLRKRELEAAGNLVRNQHRFSRNALVHREDDGVKWKDYVGIVSLE</sequence>
<organism evidence="1 2">
    <name type="scientific">Trichoderma harzianum CBS 226.95</name>
    <dbReference type="NCBI Taxonomy" id="983964"/>
    <lineage>
        <taxon>Eukaryota</taxon>
        <taxon>Fungi</taxon>
        <taxon>Dikarya</taxon>
        <taxon>Ascomycota</taxon>
        <taxon>Pezizomycotina</taxon>
        <taxon>Sordariomycetes</taxon>
        <taxon>Hypocreomycetidae</taxon>
        <taxon>Hypocreales</taxon>
        <taxon>Hypocreaceae</taxon>
        <taxon>Trichoderma</taxon>
    </lineage>
</organism>
<dbReference type="InterPro" id="IPR022085">
    <property type="entry name" value="OpdG"/>
</dbReference>
<dbReference type="GeneID" id="36629866"/>
<dbReference type="PANTHER" id="PTHR38797">
    <property type="entry name" value="NUCLEAR PORE COMPLEX PROTEIN NUP85-RELATED"/>
    <property type="match status" value="1"/>
</dbReference>
<accession>A0A2T3ZT69</accession>
<dbReference type="Proteomes" id="UP000241690">
    <property type="component" value="Unassembled WGS sequence"/>
</dbReference>
<dbReference type="InterPro" id="IPR053204">
    <property type="entry name" value="Oxopyrrolidines_Biosynth-assoc"/>
</dbReference>
<proteinExistence type="predicted"/>
<protein>
    <submittedName>
        <fullName evidence="1">Uncharacterized protein</fullName>
    </submittedName>
</protein>
<name>A0A2T3ZT69_TRIHA</name>
<dbReference type="RefSeq" id="XP_024767676.1">
    <property type="nucleotide sequence ID" value="XM_024921286.1"/>
</dbReference>
<reference evidence="1 2" key="1">
    <citation type="submission" date="2016-07" db="EMBL/GenBank/DDBJ databases">
        <title>Multiple horizontal gene transfer events from other fungi enriched the ability of initially mycotrophic Trichoderma (Ascomycota) to feed on dead plant biomass.</title>
        <authorList>
            <consortium name="DOE Joint Genome Institute"/>
            <person name="Aerts A."/>
            <person name="Atanasova L."/>
            <person name="Chenthamara K."/>
            <person name="Zhang J."/>
            <person name="Grujic M."/>
            <person name="Henrissat B."/>
            <person name="Kuo A."/>
            <person name="Salamov A."/>
            <person name="Lipzen A."/>
            <person name="Labutti K."/>
            <person name="Barry K."/>
            <person name="Miao Y."/>
            <person name="Rahimi M.J."/>
            <person name="Shen Q."/>
            <person name="Grigoriev I.V."/>
            <person name="Kubicek C.P."/>
            <person name="Druzhinina I.S."/>
        </authorList>
    </citation>
    <scope>NUCLEOTIDE SEQUENCE [LARGE SCALE GENOMIC DNA]</scope>
    <source>
        <strain evidence="1 2">CBS 226.95</strain>
    </source>
</reference>
<gene>
    <name evidence="1" type="ORF">M431DRAFT_549311</name>
</gene>
<keyword evidence="2" id="KW-1185">Reference proteome</keyword>
<dbReference type="PANTHER" id="PTHR38797:SF7">
    <property type="entry name" value="TRANSCRIPTION FACTOR DOMAIN-CONTAINING PROTEIN"/>
    <property type="match status" value="1"/>
</dbReference>
<dbReference type="EMBL" id="KZ679704">
    <property type="protein sequence ID" value="PTB47999.1"/>
    <property type="molecule type" value="Genomic_DNA"/>
</dbReference>
<evidence type="ECO:0000313" key="2">
    <source>
        <dbReference type="Proteomes" id="UP000241690"/>
    </source>
</evidence>